<dbReference type="Ensembl" id="ENSPNAT00000052566.1">
    <property type="protein sequence ID" value="ENSPNAP00000081653.1"/>
    <property type="gene ID" value="ENSPNAG00000033496.1"/>
</dbReference>
<feature type="region of interest" description="Disordered" evidence="2">
    <location>
        <begin position="435"/>
        <end position="459"/>
    </location>
</feature>
<evidence type="ECO:0000256" key="2">
    <source>
        <dbReference type="SAM" id="MobiDB-lite"/>
    </source>
</evidence>
<evidence type="ECO:0000256" key="1">
    <source>
        <dbReference type="SAM" id="Coils"/>
    </source>
</evidence>
<sequence length="726" mass="82116">MAMSRFNQARRSITKAKDFRDDIAILMHPYANWEEYLTPAPLSIALLGQLIRISAVDDFSINKNPPKDGFKFIRYPDSFKACLFQVCNAGWQAFNDAHKNMDQIRLYTGQVPDHIKNVVGIIVQEDTGLVQHFLPAELENIERISSECLQLAEKTEGKFSEVINLMQELVEALVNARQSYDVELQEIKKNIEIAKMRKDSAEEAKKLADKAFKNLEKRLIKAEDEYKKALDRIPSGWELFGMQLLSSVSETAMTVAVSYATTKFSGPIAGYISAGVGALPVITGGIRDIIKATKEGSTTSDTSPANQMQVKEVMSAYNVFARSGQILVLSAKMNEFYNGNKLNWTELYDQKNETVKSDFVKKMFAKTKQDLITEEESRFKTEALNICEKGISICTELAKCAPSKECDDATTMKLIEDITSLNNAAQVFDSKSKLYTNRPPLPVEPPHSTKQQTSDSPESLHVNLARLRVEQSEVMLNKVTEMYEKASENMEKKNTLLLNIMTELKRLEPKEIDFEKKIKALAKGLEAMGQVKEQWEKLVHFFQLITNIVKTILTHHLNSFTQTVELAVKHSYTFDKFIKDKIYTNTLNASAYAYLVNMISTTYTEVSVEHLMDSVSTLGKLMTMDPNSIAFHSEMAKFDVNCTKAEESIRGIAAKNKKDFQLRCQDRILQIQTVLKPALPPISEEANEKQKKIIQEAMKALPQEEKETKPVVMTELMSKEEADQFA</sequence>
<dbReference type="PANTHER" id="PTHR33488">
    <property type="entry name" value="ZGC:162509"/>
    <property type="match status" value="1"/>
</dbReference>
<reference evidence="3" key="3">
    <citation type="submission" date="2025-09" db="UniProtKB">
        <authorList>
            <consortium name="Ensembl"/>
        </authorList>
    </citation>
    <scope>IDENTIFICATION</scope>
</reference>
<reference evidence="3" key="2">
    <citation type="submission" date="2025-08" db="UniProtKB">
        <authorList>
            <consortium name="Ensembl"/>
        </authorList>
    </citation>
    <scope>IDENTIFICATION</scope>
</reference>
<evidence type="ECO:0000313" key="3">
    <source>
        <dbReference type="Ensembl" id="ENSPNAP00000081653.1"/>
    </source>
</evidence>
<name>A0AAR2LYJ2_PYGNA</name>
<dbReference type="PANTHER" id="PTHR33488:SF2">
    <property type="entry name" value="EARLY ENDOSOME ANTIGEN 1-LIKE"/>
    <property type="match status" value="1"/>
</dbReference>
<dbReference type="GeneID" id="108442367"/>
<keyword evidence="1" id="KW-0175">Coiled coil</keyword>
<feature type="compositionally biased region" description="Polar residues" evidence="2">
    <location>
        <begin position="448"/>
        <end position="457"/>
    </location>
</feature>
<feature type="coiled-coil region" evidence="1">
    <location>
        <begin position="170"/>
        <end position="232"/>
    </location>
</feature>
<protein>
    <submittedName>
        <fullName evidence="3">Uncharacterized protein</fullName>
    </submittedName>
</protein>
<evidence type="ECO:0000313" key="4">
    <source>
        <dbReference type="Proteomes" id="UP001501920"/>
    </source>
</evidence>
<accession>A0AAR2LYJ2</accession>
<reference evidence="3 4" key="1">
    <citation type="submission" date="2020-10" db="EMBL/GenBank/DDBJ databases">
        <title>Pygocentrus nattereri (red-bellied piranha) genome, fPygNat1, primary haplotype.</title>
        <authorList>
            <person name="Myers G."/>
            <person name="Meyer A."/>
            <person name="Karagic N."/>
            <person name="Pippel M."/>
            <person name="Winkler S."/>
            <person name="Tracey A."/>
            <person name="Wood J."/>
            <person name="Formenti G."/>
            <person name="Howe K."/>
            <person name="Fedrigo O."/>
            <person name="Jarvis E.D."/>
        </authorList>
    </citation>
    <scope>NUCLEOTIDE SEQUENCE [LARGE SCALE GENOMIC DNA]</scope>
</reference>
<dbReference type="AlphaFoldDB" id="A0AAR2LYJ2"/>
<dbReference type="RefSeq" id="XP_037395845.1">
    <property type="nucleotide sequence ID" value="XM_037539948.1"/>
</dbReference>
<feature type="coiled-coil region" evidence="1">
    <location>
        <begin position="469"/>
        <end position="496"/>
    </location>
</feature>
<organism evidence="3 4">
    <name type="scientific">Pygocentrus nattereri</name>
    <name type="common">Red-bellied piranha</name>
    <dbReference type="NCBI Taxonomy" id="42514"/>
    <lineage>
        <taxon>Eukaryota</taxon>
        <taxon>Metazoa</taxon>
        <taxon>Chordata</taxon>
        <taxon>Craniata</taxon>
        <taxon>Vertebrata</taxon>
        <taxon>Euteleostomi</taxon>
        <taxon>Actinopterygii</taxon>
        <taxon>Neopterygii</taxon>
        <taxon>Teleostei</taxon>
        <taxon>Ostariophysi</taxon>
        <taxon>Characiformes</taxon>
        <taxon>Characoidei</taxon>
        <taxon>Pygocentrus</taxon>
    </lineage>
</organism>
<proteinExistence type="predicted"/>
<keyword evidence="4" id="KW-1185">Reference proteome</keyword>
<dbReference type="GeneTree" id="ENSGT00390000008061"/>
<dbReference type="Proteomes" id="UP001501920">
    <property type="component" value="Chromosome 7"/>
</dbReference>